<dbReference type="Proteomes" id="UP000828048">
    <property type="component" value="Chromosome 12"/>
</dbReference>
<comment type="caution">
    <text evidence="1">The sequence shown here is derived from an EMBL/GenBank/DDBJ whole genome shotgun (WGS) entry which is preliminary data.</text>
</comment>
<gene>
    <name evidence="1" type="ORF">Vadar_022611</name>
</gene>
<accession>A0ACB7ZD58</accession>
<evidence type="ECO:0000313" key="2">
    <source>
        <dbReference type="Proteomes" id="UP000828048"/>
    </source>
</evidence>
<name>A0ACB7ZD58_9ERIC</name>
<proteinExistence type="predicted"/>
<evidence type="ECO:0000313" key="1">
    <source>
        <dbReference type="EMBL" id="KAH7863843.1"/>
    </source>
</evidence>
<sequence length="302" mass="34408">MGSKKCWHVIWVMFFLSTVPRFFAQSTNSSYDPDSLDDFFRDYAYNNVVRPRTGILYNISLPANFSGMELSFVRLRTRNFWLTGTNMSYFRIPSRILPVPFVKRFDLLYQNLGNWSHVYYHVPNHALITPVVGLMLYNASNSSRKGDWGLDLGVNRDPILVQFPSISLSEGKNVTLQCAQFGANGSVKLTNMTSQNTCLVRSNGHFSIVVPSSLPPRPSPNKRKEEIWKLWVLGFGLGIIGLILVALLGVLTYKFVKRKRIGQMERQSERNEALDTTWIGRSRMPSATGIRTQPTIENEYVP</sequence>
<protein>
    <submittedName>
        <fullName evidence="1">Uncharacterized protein</fullName>
    </submittedName>
</protein>
<reference evidence="1 2" key="1">
    <citation type="journal article" date="2021" name="Hortic Res">
        <title>High-quality reference genome and annotation aids understanding of berry development for evergreen blueberry (Vaccinium darrowii).</title>
        <authorList>
            <person name="Yu J."/>
            <person name="Hulse-Kemp A.M."/>
            <person name="Babiker E."/>
            <person name="Staton M."/>
        </authorList>
    </citation>
    <scope>NUCLEOTIDE SEQUENCE [LARGE SCALE GENOMIC DNA]</scope>
    <source>
        <strain evidence="2">cv. NJ 8807/NJ 8810</strain>
        <tissue evidence="1">Young leaf</tissue>
    </source>
</reference>
<keyword evidence="2" id="KW-1185">Reference proteome</keyword>
<dbReference type="EMBL" id="CM037162">
    <property type="protein sequence ID" value="KAH7863843.1"/>
    <property type="molecule type" value="Genomic_DNA"/>
</dbReference>
<organism evidence="1 2">
    <name type="scientific">Vaccinium darrowii</name>
    <dbReference type="NCBI Taxonomy" id="229202"/>
    <lineage>
        <taxon>Eukaryota</taxon>
        <taxon>Viridiplantae</taxon>
        <taxon>Streptophyta</taxon>
        <taxon>Embryophyta</taxon>
        <taxon>Tracheophyta</taxon>
        <taxon>Spermatophyta</taxon>
        <taxon>Magnoliopsida</taxon>
        <taxon>eudicotyledons</taxon>
        <taxon>Gunneridae</taxon>
        <taxon>Pentapetalae</taxon>
        <taxon>asterids</taxon>
        <taxon>Ericales</taxon>
        <taxon>Ericaceae</taxon>
        <taxon>Vaccinioideae</taxon>
        <taxon>Vaccinieae</taxon>
        <taxon>Vaccinium</taxon>
    </lineage>
</organism>